<protein>
    <submittedName>
        <fullName evidence="2">Uncharacterized protein</fullName>
    </submittedName>
</protein>
<sequence length="61" mass="6955">MNTRRNHRPTVRHILDTRPGTPRPRECEPQADAETIYVRPPEPGWESSTQTLPGVLRPPAD</sequence>
<accession>A0A840BSC4</accession>
<keyword evidence="3" id="KW-1185">Reference proteome</keyword>
<dbReference type="AlphaFoldDB" id="A0A840BSC4"/>
<evidence type="ECO:0000313" key="2">
    <source>
        <dbReference type="EMBL" id="MBB4013726.1"/>
    </source>
</evidence>
<reference evidence="2 3" key="1">
    <citation type="submission" date="2020-08" db="EMBL/GenBank/DDBJ databases">
        <title>Genomic Encyclopedia of Type Strains, Phase IV (KMG-IV): sequencing the most valuable type-strain genomes for metagenomic binning, comparative biology and taxonomic classification.</title>
        <authorList>
            <person name="Goeker M."/>
        </authorList>
    </citation>
    <scope>NUCLEOTIDE SEQUENCE [LARGE SCALE GENOMIC DNA]</scope>
    <source>
        <strain evidence="2 3">DSM 106739</strain>
    </source>
</reference>
<comment type="caution">
    <text evidence="2">The sequence shown here is derived from an EMBL/GenBank/DDBJ whole genome shotgun (WGS) entry which is preliminary data.</text>
</comment>
<dbReference type="EMBL" id="JACIET010000002">
    <property type="protein sequence ID" value="MBB4013726.1"/>
    <property type="molecule type" value="Genomic_DNA"/>
</dbReference>
<dbReference type="RefSeq" id="WP_183635657.1">
    <property type="nucleotide sequence ID" value="NZ_BAABLE010000005.1"/>
</dbReference>
<dbReference type="Proteomes" id="UP000561045">
    <property type="component" value="Unassembled WGS sequence"/>
</dbReference>
<evidence type="ECO:0000256" key="1">
    <source>
        <dbReference type="SAM" id="MobiDB-lite"/>
    </source>
</evidence>
<name>A0A840BSC4_9RHOO</name>
<proteinExistence type="predicted"/>
<evidence type="ECO:0000313" key="3">
    <source>
        <dbReference type="Proteomes" id="UP000561045"/>
    </source>
</evidence>
<feature type="region of interest" description="Disordered" evidence="1">
    <location>
        <begin position="1"/>
        <end position="61"/>
    </location>
</feature>
<organism evidence="2 3">
    <name type="scientific">Niveibacterium umoris</name>
    <dbReference type="NCBI Taxonomy" id="1193620"/>
    <lineage>
        <taxon>Bacteria</taxon>
        <taxon>Pseudomonadati</taxon>
        <taxon>Pseudomonadota</taxon>
        <taxon>Betaproteobacteria</taxon>
        <taxon>Rhodocyclales</taxon>
        <taxon>Rhodocyclaceae</taxon>
        <taxon>Niveibacterium</taxon>
    </lineage>
</organism>
<gene>
    <name evidence="2" type="ORF">GGR36_003072</name>
</gene>
<feature type="compositionally biased region" description="Basic residues" evidence="1">
    <location>
        <begin position="1"/>
        <end position="11"/>
    </location>
</feature>